<evidence type="ECO:0000256" key="1">
    <source>
        <dbReference type="ARBA" id="ARBA00004613"/>
    </source>
</evidence>
<evidence type="ECO:0000256" key="2">
    <source>
        <dbReference type="ARBA" id="ARBA00022525"/>
    </source>
</evidence>
<evidence type="ECO:0000259" key="5">
    <source>
        <dbReference type="PROSITE" id="PS50234"/>
    </source>
</evidence>
<feature type="non-terminal residue" evidence="6">
    <location>
        <position position="1"/>
    </location>
</feature>
<dbReference type="PROSITE" id="PS50234">
    <property type="entry name" value="VWFA"/>
    <property type="match status" value="1"/>
</dbReference>
<feature type="non-terminal residue" evidence="6">
    <location>
        <position position="486"/>
    </location>
</feature>
<dbReference type="PANTHER" id="PTHR47763:SF1">
    <property type="entry name" value="DUF659 DOMAIN-CONTAINING PROTEIN"/>
    <property type="match status" value="1"/>
</dbReference>
<dbReference type="InterPro" id="IPR056861">
    <property type="entry name" value="HMCN1-like_VWA"/>
</dbReference>
<keyword evidence="3" id="KW-0732">Signal</keyword>
<keyword evidence="2" id="KW-0964">Secreted</keyword>
<dbReference type="EMBL" id="CADCUQ010000962">
    <property type="protein sequence ID" value="CAA9440722.1"/>
    <property type="molecule type" value="Genomic_DNA"/>
</dbReference>
<dbReference type="InterPro" id="IPR002035">
    <property type="entry name" value="VWF_A"/>
</dbReference>
<dbReference type="GO" id="GO:0005737">
    <property type="term" value="C:cytoplasm"/>
    <property type="evidence" value="ECO:0007669"/>
    <property type="project" value="TreeGrafter"/>
</dbReference>
<evidence type="ECO:0000313" key="6">
    <source>
        <dbReference type="EMBL" id="CAA9440722.1"/>
    </source>
</evidence>
<evidence type="ECO:0000256" key="3">
    <source>
        <dbReference type="ARBA" id="ARBA00022729"/>
    </source>
</evidence>
<protein>
    <recommendedName>
        <fullName evidence="5">VWFA domain-containing protein</fullName>
    </recommendedName>
</protein>
<accession>A0A6J4QCD4</accession>
<dbReference type="Gene3D" id="3.40.50.410">
    <property type="entry name" value="von Willebrand factor, type A domain"/>
    <property type="match status" value="1"/>
</dbReference>
<dbReference type="Pfam" id="PF25106">
    <property type="entry name" value="VWA_4"/>
    <property type="match status" value="1"/>
</dbReference>
<feature type="domain" description="VWFA" evidence="5">
    <location>
        <begin position="214"/>
        <end position="414"/>
    </location>
</feature>
<dbReference type="CDD" id="cd00198">
    <property type="entry name" value="vWFA"/>
    <property type="match status" value="1"/>
</dbReference>
<evidence type="ECO:0000256" key="4">
    <source>
        <dbReference type="SAM" id="MobiDB-lite"/>
    </source>
</evidence>
<dbReference type="PANTHER" id="PTHR47763">
    <property type="entry name" value="ALPHA-PROTEIN KINASE VWKA"/>
    <property type="match status" value="1"/>
</dbReference>
<comment type="subcellular location">
    <subcellularLocation>
        <location evidence="1">Secreted</location>
    </subcellularLocation>
</comment>
<dbReference type="GO" id="GO:0004674">
    <property type="term" value="F:protein serine/threonine kinase activity"/>
    <property type="evidence" value="ECO:0007669"/>
    <property type="project" value="TreeGrafter"/>
</dbReference>
<name>A0A6J4QCD4_9BACT</name>
<organism evidence="6">
    <name type="scientific">uncultured Phycisphaerae bacterium</name>
    <dbReference type="NCBI Taxonomy" id="904963"/>
    <lineage>
        <taxon>Bacteria</taxon>
        <taxon>Pseudomonadati</taxon>
        <taxon>Planctomycetota</taxon>
        <taxon>Phycisphaerae</taxon>
        <taxon>environmental samples</taxon>
    </lineage>
</organism>
<dbReference type="InterPro" id="IPR052969">
    <property type="entry name" value="Thr-specific_kinase-like"/>
</dbReference>
<reference evidence="6" key="1">
    <citation type="submission" date="2020-02" db="EMBL/GenBank/DDBJ databases">
        <authorList>
            <person name="Meier V. D."/>
        </authorList>
    </citation>
    <scope>NUCLEOTIDE SEQUENCE</scope>
    <source>
        <strain evidence="6">AVDCRST_MAG64</strain>
    </source>
</reference>
<gene>
    <name evidence="6" type="ORF">AVDCRST_MAG64-4148</name>
</gene>
<sequence length="486" mass="52048">WQAVLARAPDLDAAAYQRWSTVTLALAERDAFKAGLRVPLLEALAAAPPNARSRRVWQKLFDQANAWEPQDVPVLDALGRTADAWRSAFLIEWLIKALADPNACVRAEYVLRAAGSAVPRVRDQLAPGVFDPLARDRAHPSSAELWRQVQTETTAWLREDRANWKEVARTEGEPWKDLPPAYVPAPVPLDEIDPADPAWTGDLELGRADLDAFEAVFVVDATGSMGDVLAWLRRDATRVMAALAALAKETAGVGLVYYRDKGEGDAFVTKVAPLTPRVKDLEPVMASMAAEGGGDVPEAVREALTDAVNKVRWTKSKRTGKLIVLVGDAPPKPGTEAACAAVAAKAKEAGITVYAVKVTTPLGRNDLTAFDAIAAAGGGSTVAVTFGAMANHRFVGADGKEIPLQTMDRPEAQLVVAPPLAETPGEQILTHVLADAIHPQYRDRVEPLARTLLAHVAPKPDPEKRLAFAANTPPLPQATPRPQGGG</sequence>
<dbReference type="InterPro" id="IPR036465">
    <property type="entry name" value="vWFA_dom_sf"/>
</dbReference>
<proteinExistence type="predicted"/>
<dbReference type="AlphaFoldDB" id="A0A6J4QCD4"/>
<feature type="region of interest" description="Disordered" evidence="4">
    <location>
        <begin position="460"/>
        <end position="486"/>
    </location>
</feature>
<dbReference type="SUPFAM" id="SSF53300">
    <property type="entry name" value="vWA-like"/>
    <property type="match status" value="1"/>
</dbReference>